<dbReference type="EMBL" id="BPLQ01008451">
    <property type="protein sequence ID" value="GIY37497.1"/>
    <property type="molecule type" value="Genomic_DNA"/>
</dbReference>
<keyword evidence="2" id="KW-1185">Reference proteome</keyword>
<evidence type="ECO:0000313" key="1">
    <source>
        <dbReference type="EMBL" id="GIY37497.1"/>
    </source>
</evidence>
<proteinExistence type="predicted"/>
<evidence type="ECO:0000313" key="2">
    <source>
        <dbReference type="Proteomes" id="UP001054837"/>
    </source>
</evidence>
<dbReference type="AlphaFoldDB" id="A0AAV4SYB0"/>
<sequence length="104" mass="11891">MHAESGILEDADEDIGSLEWGVLNNRSQILQQVLMVFGHPILEQVRTHLPIFPGLYFQWHLSRRECTDCQDISCSKMHVKNGILEDADENIGSLKKVHCLDDYV</sequence>
<name>A0AAV4SYB0_9ARAC</name>
<accession>A0AAV4SYB0</accession>
<reference evidence="1 2" key="1">
    <citation type="submission" date="2021-06" db="EMBL/GenBank/DDBJ databases">
        <title>Caerostris darwini draft genome.</title>
        <authorList>
            <person name="Kono N."/>
            <person name="Arakawa K."/>
        </authorList>
    </citation>
    <scope>NUCLEOTIDE SEQUENCE [LARGE SCALE GENOMIC DNA]</scope>
</reference>
<comment type="caution">
    <text evidence="1">The sequence shown here is derived from an EMBL/GenBank/DDBJ whole genome shotgun (WGS) entry which is preliminary data.</text>
</comment>
<dbReference type="Proteomes" id="UP001054837">
    <property type="component" value="Unassembled WGS sequence"/>
</dbReference>
<organism evidence="1 2">
    <name type="scientific">Caerostris darwini</name>
    <dbReference type="NCBI Taxonomy" id="1538125"/>
    <lineage>
        <taxon>Eukaryota</taxon>
        <taxon>Metazoa</taxon>
        <taxon>Ecdysozoa</taxon>
        <taxon>Arthropoda</taxon>
        <taxon>Chelicerata</taxon>
        <taxon>Arachnida</taxon>
        <taxon>Araneae</taxon>
        <taxon>Araneomorphae</taxon>
        <taxon>Entelegynae</taxon>
        <taxon>Araneoidea</taxon>
        <taxon>Araneidae</taxon>
        <taxon>Caerostris</taxon>
    </lineage>
</organism>
<gene>
    <name evidence="1" type="ORF">CDAR_600271</name>
</gene>
<protein>
    <submittedName>
        <fullName evidence="1">Uncharacterized protein</fullName>
    </submittedName>
</protein>